<feature type="binding site" evidence="13">
    <location>
        <position position="344"/>
    </location>
    <ligand>
        <name>GTP</name>
        <dbReference type="ChEBI" id="CHEBI:37565"/>
    </ligand>
</feature>
<dbReference type="InterPro" id="IPR000926">
    <property type="entry name" value="RibA"/>
</dbReference>
<feature type="binding site" evidence="14">
    <location>
        <begin position="139"/>
        <end position="143"/>
    </location>
    <ligand>
        <name>D-ribulose 5-phosphate</name>
        <dbReference type="ChEBI" id="CHEBI:58121"/>
    </ligand>
</feature>
<gene>
    <name evidence="13 16" type="primary">ribA</name>
    <name evidence="14" type="synonym">ribB</name>
    <name evidence="16" type="ORF">H5993_04760</name>
</gene>
<comment type="cofactor">
    <cofactor evidence="14">
        <name>Mg(2+)</name>
        <dbReference type="ChEBI" id="CHEBI:18420"/>
    </cofactor>
    <cofactor evidence="14">
        <name>Mn(2+)</name>
        <dbReference type="ChEBI" id="CHEBI:29035"/>
    </cofactor>
    <text evidence="14">Binds 2 divalent metal cations per subunit. Magnesium or manganese.</text>
</comment>
<comment type="cofactor">
    <cofactor evidence="13">
        <name>Zn(2+)</name>
        <dbReference type="ChEBI" id="CHEBI:29105"/>
    </cofactor>
    <text evidence="13">Binds 1 zinc ion per subunit.</text>
</comment>
<dbReference type="InterPro" id="IPR017945">
    <property type="entry name" value="DHBP_synth_RibB-like_a/b_dom"/>
</dbReference>
<dbReference type="InterPro" id="IPR000422">
    <property type="entry name" value="DHBP_synthase_RibB"/>
</dbReference>
<dbReference type="EC" id="3.5.4.25" evidence="13"/>
<organism evidence="16 17">
    <name type="scientific">Limosilactobacillus alvi</name>
    <dbReference type="NCBI Taxonomy" id="990412"/>
    <lineage>
        <taxon>Bacteria</taxon>
        <taxon>Bacillati</taxon>
        <taxon>Bacillota</taxon>
        <taxon>Bacilli</taxon>
        <taxon>Lactobacillales</taxon>
        <taxon>Lactobacillaceae</taxon>
        <taxon>Limosilactobacillus</taxon>
    </lineage>
</organism>
<comment type="pathway">
    <text evidence="4 14">Cofactor biosynthesis; riboflavin biosynthesis; 2-hydroxy-3-oxobutyl phosphate from D-ribulose 5-phosphate: step 1/1.</text>
</comment>
<feature type="binding site" evidence="14">
    <location>
        <position position="32"/>
    </location>
    <ligand>
        <name>D-ribulose 5-phosphate</name>
        <dbReference type="ChEBI" id="CHEBI:58121"/>
    </ligand>
</feature>
<dbReference type="Pfam" id="PF00926">
    <property type="entry name" value="DHBP_synthase"/>
    <property type="match status" value="1"/>
</dbReference>
<dbReference type="Gene3D" id="3.40.50.10990">
    <property type="entry name" value="GTP cyclohydrolase II"/>
    <property type="match status" value="1"/>
</dbReference>
<evidence type="ECO:0000256" key="8">
    <source>
        <dbReference type="ARBA" id="ARBA00022741"/>
    </source>
</evidence>
<dbReference type="SUPFAM" id="SSF55821">
    <property type="entry name" value="YrdC/RibB"/>
    <property type="match status" value="1"/>
</dbReference>
<evidence type="ECO:0000256" key="3">
    <source>
        <dbReference type="ARBA" id="ARBA00004853"/>
    </source>
</evidence>
<keyword evidence="8 13" id="KW-0547">Nucleotide-binding</keyword>
<comment type="caution">
    <text evidence="16">The sequence shown here is derived from an EMBL/GenBank/DDBJ whole genome shotgun (WGS) entry which is preliminary data.</text>
</comment>
<keyword evidence="10 13" id="KW-0862">Zinc</keyword>
<comment type="similarity">
    <text evidence="14">Belongs to the DHBP synthase family.</text>
</comment>
<comment type="subunit">
    <text evidence="14">Homodimer.</text>
</comment>
<comment type="similarity">
    <text evidence="13">Belongs to the GTP cyclohydrolase II family.</text>
</comment>
<feature type="active site" description="Proton acceptor" evidence="13">
    <location>
        <position position="321"/>
    </location>
</feature>
<keyword evidence="6 14" id="KW-0686">Riboflavin biosynthesis</keyword>
<feature type="binding site" evidence="13">
    <location>
        <begin position="287"/>
        <end position="289"/>
    </location>
    <ligand>
        <name>GTP</name>
        <dbReference type="ChEBI" id="CHEBI:37565"/>
    </ligand>
</feature>
<feature type="binding site" evidence="13">
    <location>
        <position position="349"/>
    </location>
    <ligand>
        <name>GTP</name>
        <dbReference type="ChEBI" id="CHEBI:37565"/>
    </ligand>
</feature>
<dbReference type="SUPFAM" id="SSF142695">
    <property type="entry name" value="RibA-like"/>
    <property type="match status" value="1"/>
</dbReference>
<feature type="binding site" evidence="13">
    <location>
        <position position="260"/>
    </location>
    <ligand>
        <name>Zn(2+)</name>
        <dbReference type="ChEBI" id="CHEBI:29105"/>
        <note>catalytic</note>
    </ligand>
</feature>
<feature type="site" description="Essential for catalytic activity" evidence="14">
    <location>
        <position position="125"/>
    </location>
</feature>
<evidence type="ECO:0000256" key="6">
    <source>
        <dbReference type="ARBA" id="ARBA00022619"/>
    </source>
</evidence>
<dbReference type="PANTHER" id="PTHR21327:SF18">
    <property type="entry name" value="3,4-DIHYDROXY-2-BUTANONE 4-PHOSPHATE SYNTHASE"/>
    <property type="match status" value="1"/>
</dbReference>
<accession>A0ABS2EPN4</accession>
<proteinExistence type="inferred from homology"/>
<feature type="binding site" evidence="13">
    <location>
        <position position="249"/>
    </location>
    <ligand>
        <name>Zn(2+)</name>
        <dbReference type="ChEBI" id="CHEBI:29105"/>
        <note>catalytic</note>
    </ligand>
</feature>
<comment type="catalytic activity">
    <reaction evidence="12 13">
        <text>GTP + 4 H2O = 2,5-diamino-6-hydroxy-4-(5-phosphoribosylamino)-pyrimidine + formate + 2 phosphate + 3 H(+)</text>
        <dbReference type="Rhea" id="RHEA:23704"/>
        <dbReference type="ChEBI" id="CHEBI:15377"/>
        <dbReference type="ChEBI" id="CHEBI:15378"/>
        <dbReference type="ChEBI" id="CHEBI:15740"/>
        <dbReference type="ChEBI" id="CHEBI:37565"/>
        <dbReference type="ChEBI" id="CHEBI:43474"/>
        <dbReference type="ChEBI" id="CHEBI:58614"/>
        <dbReference type="EC" id="3.5.4.25"/>
    </reaction>
</comment>
<keyword evidence="14" id="KW-0456">Lyase</keyword>
<feature type="binding site" evidence="14">
    <location>
        <begin position="27"/>
        <end position="28"/>
    </location>
    <ligand>
        <name>D-ribulose 5-phosphate</name>
        <dbReference type="ChEBI" id="CHEBI:58121"/>
    </ligand>
</feature>
<comment type="pathway">
    <text evidence="3 13">Cofactor biosynthesis; riboflavin biosynthesis; 5-amino-6-(D-ribitylamino)uracil from GTP: step 1/4.</text>
</comment>
<dbReference type="Proteomes" id="UP000776629">
    <property type="component" value="Unassembled WGS sequence"/>
</dbReference>
<dbReference type="GO" id="GO:0003935">
    <property type="term" value="F:GTP cyclohydrolase II activity"/>
    <property type="evidence" value="ECO:0007669"/>
    <property type="project" value="UniProtKB-EC"/>
</dbReference>
<evidence type="ECO:0000256" key="5">
    <source>
        <dbReference type="ARBA" id="ARBA00005520"/>
    </source>
</evidence>
<dbReference type="InterPro" id="IPR032677">
    <property type="entry name" value="GTP_cyclohydro_II"/>
</dbReference>
<evidence type="ECO:0000256" key="7">
    <source>
        <dbReference type="ARBA" id="ARBA00022723"/>
    </source>
</evidence>
<feature type="domain" description="GTP cyclohydrolase II" evidence="15">
    <location>
        <begin position="209"/>
        <end position="365"/>
    </location>
</feature>
<feature type="binding site" evidence="14">
    <location>
        <position position="28"/>
    </location>
    <ligand>
        <name>Mg(2+)</name>
        <dbReference type="ChEBI" id="CHEBI:18420"/>
        <label>2</label>
    </ligand>
</feature>
<dbReference type="Pfam" id="PF00925">
    <property type="entry name" value="GTP_cyclohydro2"/>
    <property type="match status" value="1"/>
</dbReference>
<evidence type="ECO:0000313" key="16">
    <source>
        <dbReference type="EMBL" id="MBM6754072.1"/>
    </source>
</evidence>
<evidence type="ECO:0000259" key="15">
    <source>
        <dbReference type="Pfam" id="PF00925"/>
    </source>
</evidence>
<evidence type="ECO:0000256" key="4">
    <source>
        <dbReference type="ARBA" id="ARBA00004904"/>
    </source>
</evidence>
<dbReference type="EC" id="4.1.99.12" evidence="14"/>
<evidence type="ECO:0000256" key="9">
    <source>
        <dbReference type="ARBA" id="ARBA00022801"/>
    </source>
</evidence>
<dbReference type="NCBIfam" id="TIGR00506">
    <property type="entry name" value="ribB"/>
    <property type="match status" value="1"/>
</dbReference>
<comment type="function">
    <text evidence="2 14">Catalyzes the conversion of D-ribulose 5-phosphate to formate and 3,4-dihydroxy-2-butanone 4-phosphate.</text>
</comment>
<dbReference type="PANTHER" id="PTHR21327">
    <property type="entry name" value="GTP CYCLOHYDROLASE II-RELATED"/>
    <property type="match status" value="1"/>
</dbReference>
<evidence type="ECO:0000256" key="12">
    <source>
        <dbReference type="ARBA" id="ARBA00049295"/>
    </source>
</evidence>
<protein>
    <recommendedName>
        <fullName evidence="13 14">Multifunctional fusion protein</fullName>
    </recommendedName>
    <domain>
        <recommendedName>
            <fullName evidence="13">GTP cyclohydrolase-2</fullName>
            <ecNumber evidence="13">3.5.4.25</ecNumber>
        </recommendedName>
        <alternativeName>
            <fullName evidence="13">GTP cyclohydrolase II</fullName>
        </alternativeName>
    </domain>
    <domain>
        <recommendedName>
            <fullName evidence="14">3,4-dihydroxy-2-butanone 4-phosphate synthase</fullName>
            <shortName evidence="14">DHBP synthase</shortName>
            <ecNumber evidence="14">4.1.99.12</ecNumber>
        </recommendedName>
    </domain>
</protein>
<dbReference type="CDD" id="cd00641">
    <property type="entry name" value="GTP_cyclohydro2"/>
    <property type="match status" value="1"/>
</dbReference>
<feature type="binding site" evidence="14">
    <location>
        <position position="28"/>
    </location>
    <ligand>
        <name>Mg(2+)</name>
        <dbReference type="ChEBI" id="CHEBI:18420"/>
        <label>1</label>
    </ligand>
</feature>
<dbReference type="HAMAP" id="MF_00180">
    <property type="entry name" value="RibB"/>
    <property type="match status" value="1"/>
</dbReference>
<evidence type="ECO:0000256" key="11">
    <source>
        <dbReference type="ARBA" id="ARBA00023134"/>
    </source>
</evidence>
<feature type="site" description="Essential for catalytic activity" evidence="14">
    <location>
        <position position="163"/>
    </location>
</feature>
<dbReference type="EMBL" id="JACJJQ010000017">
    <property type="protein sequence ID" value="MBM6754072.1"/>
    <property type="molecule type" value="Genomic_DNA"/>
</dbReference>
<evidence type="ECO:0000256" key="1">
    <source>
        <dbReference type="ARBA" id="ARBA00000141"/>
    </source>
</evidence>
<feature type="binding site" evidence="13">
    <location>
        <begin position="244"/>
        <end position="248"/>
    </location>
    <ligand>
        <name>GTP</name>
        <dbReference type="ChEBI" id="CHEBI:37565"/>
    </ligand>
</feature>
<name>A0ABS2EPN4_9LACO</name>
<keyword evidence="7 14" id="KW-0479">Metal-binding</keyword>
<keyword evidence="9 13" id="KW-0378">Hydrolase</keyword>
<dbReference type="InterPro" id="IPR036144">
    <property type="entry name" value="RibA-like_sf"/>
</dbReference>
<comment type="similarity">
    <text evidence="5">In the N-terminal section; belongs to the DHBP synthase family.</text>
</comment>
<feature type="binding site" evidence="13">
    <location>
        <position position="265"/>
    </location>
    <ligand>
        <name>GTP</name>
        <dbReference type="ChEBI" id="CHEBI:37565"/>
    </ligand>
</feature>
<dbReference type="Gene3D" id="3.90.870.10">
    <property type="entry name" value="DHBP synthase"/>
    <property type="match status" value="1"/>
</dbReference>
<evidence type="ECO:0000256" key="2">
    <source>
        <dbReference type="ARBA" id="ARBA00002284"/>
    </source>
</evidence>
<dbReference type="NCBIfam" id="NF001591">
    <property type="entry name" value="PRK00393.1"/>
    <property type="match status" value="1"/>
</dbReference>
<feature type="binding site" evidence="13">
    <location>
        <position position="309"/>
    </location>
    <ligand>
        <name>GTP</name>
        <dbReference type="ChEBI" id="CHEBI:37565"/>
    </ligand>
</feature>
<evidence type="ECO:0000256" key="14">
    <source>
        <dbReference type="HAMAP-Rule" id="MF_00180"/>
    </source>
</evidence>
<dbReference type="NCBIfam" id="TIGR00505">
    <property type="entry name" value="ribA"/>
    <property type="match status" value="1"/>
</dbReference>
<evidence type="ECO:0000256" key="10">
    <source>
        <dbReference type="ARBA" id="ARBA00022833"/>
    </source>
</evidence>
<feature type="binding site" evidence="13">
    <location>
        <position position="262"/>
    </location>
    <ligand>
        <name>Zn(2+)</name>
        <dbReference type="ChEBI" id="CHEBI:29105"/>
        <note>catalytic</note>
    </ligand>
</feature>
<keyword evidence="17" id="KW-1185">Reference proteome</keyword>
<feature type="active site" description="Nucleophile" evidence="13">
    <location>
        <position position="323"/>
    </location>
</feature>
<keyword evidence="14" id="KW-0460">Magnesium</keyword>
<reference evidence="16 17" key="1">
    <citation type="journal article" date="2021" name="Sci. Rep.">
        <title>The distribution of antibiotic resistance genes in chicken gut microbiota commensals.</title>
        <authorList>
            <person name="Juricova H."/>
            <person name="Matiasovicova J."/>
            <person name="Kubasova T."/>
            <person name="Cejkova D."/>
            <person name="Rychlik I."/>
        </authorList>
    </citation>
    <scope>NUCLEOTIDE SEQUENCE [LARGE SCALE GENOMIC DNA]</scope>
    <source>
        <strain evidence="16 17">An810</strain>
    </source>
</reference>
<keyword evidence="11 13" id="KW-0342">GTP-binding</keyword>
<evidence type="ECO:0000313" key="17">
    <source>
        <dbReference type="Proteomes" id="UP000776629"/>
    </source>
</evidence>
<feature type="binding site" evidence="14">
    <location>
        <position position="142"/>
    </location>
    <ligand>
        <name>Mg(2+)</name>
        <dbReference type="ChEBI" id="CHEBI:18420"/>
        <label>2</label>
    </ligand>
</feature>
<comment type="function">
    <text evidence="13">Catalyzes the conversion of GTP to 2,5-diamino-6-ribosylamino-4(3H)-pyrimidinone 5'-phosphate (DARP), formate and pyrophosphate.</text>
</comment>
<dbReference type="PIRSF" id="PIRSF001259">
    <property type="entry name" value="RibA"/>
    <property type="match status" value="1"/>
</dbReference>
<keyword evidence="14" id="KW-0464">Manganese</keyword>
<evidence type="ECO:0000256" key="13">
    <source>
        <dbReference type="HAMAP-Rule" id="MF_00179"/>
    </source>
</evidence>
<sequence length="392" mass="43155">MDVKKIQATLAWLKQGGLAIIADNEDREAEGDLVGFGASVTPGAVNFMTKHARGLLCTCITPTIAKRLALPQMTADNTDPFGTAFTLSVDHKSTTTGISAYDRCRTIKALANPTSQPDDFYKPGHCFPLVAKDGGVLERNGHTEAAVTLAKLAGVEPVAYICEILQQDGHMARRPELKSIAAEYHLPFLTIKEIQEYVQNPVSQPSQFVNFPTEYGHFQLRDFGDGNLIIKKGDLSGDEPVLLRLHSKCQTGDALGSLRCDCGPQLHTAMQKIDAAGRGVILYLNQEGRGIGLTNKIKAYALQDQGHDTYEANTLLGFEPDERHYDVAAEMLKSLGIHKVKLLTNNPDKLEQLTEAGIEITDRIPLEIPATKYNQKYLHTKREKFHHLLKNA</sequence>
<dbReference type="RefSeq" id="WP_204776441.1">
    <property type="nucleotide sequence ID" value="NZ_JACJJQ010000017.1"/>
</dbReference>
<comment type="catalytic activity">
    <reaction evidence="1 14">
        <text>D-ribulose 5-phosphate = (2S)-2-hydroxy-3-oxobutyl phosphate + formate + H(+)</text>
        <dbReference type="Rhea" id="RHEA:18457"/>
        <dbReference type="ChEBI" id="CHEBI:15378"/>
        <dbReference type="ChEBI" id="CHEBI:15740"/>
        <dbReference type="ChEBI" id="CHEBI:58121"/>
        <dbReference type="ChEBI" id="CHEBI:58830"/>
        <dbReference type="EC" id="4.1.99.12"/>
    </reaction>
</comment>
<dbReference type="HAMAP" id="MF_00179">
    <property type="entry name" value="RibA"/>
    <property type="match status" value="1"/>
</dbReference>